<sequence length="233" mass="25633">MGGASRWSVIEPEVQGLKEVVGAGDVCFDVGAAYGMYSFALARLVGSEGQVHSFEPQRKPHGILATGALLTGVGNLRISRSALGGRSGRHRITVPTRFGLPIHGHAHVSDEVSNDPPAGLFRGSRSVVTDTFSVDQIRRSRGIPRVDFMKIDVEGYEPTVLDGAEKTLEECRPVLLLEIEHRHLSRYGLEPSAFLSRLRKMGYQPHVWHSGNWIPVDGVTPRKRNYLFTASRP</sequence>
<evidence type="ECO:0000313" key="2">
    <source>
        <dbReference type="EMBL" id="PRW64174.1"/>
    </source>
</evidence>
<dbReference type="AlphaFoldDB" id="A0A2T0GYJ3"/>
<reference evidence="2 3" key="1">
    <citation type="submission" date="2018-03" db="EMBL/GenBank/DDBJ databases">
        <title>Actinopolyspora mortivallis from Sahara, screening for active biomolecules.</title>
        <authorList>
            <person name="Selama O."/>
            <person name="Wellington E.M.H."/>
            <person name="Hacene H."/>
        </authorList>
    </citation>
    <scope>NUCLEOTIDE SEQUENCE [LARGE SCALE GENOMIC DNA]</scope>
    <source>
        <strain evidence="2 3">M5A</strain>
    </source>
</reference>
<dbReference type="EMBL" id="PVSR01000006">
    <property type="protein sequence ID" value="PRW64174.1"/>
    <property type="molecule type" value="Genomic_DNA"/>
</dbReference>
<evidence type="ECO:0000313" key="3">
    <source>
        <dbReference type="Proteomes" id="UP000239352"/>
    </source>
</evidence>
<proteinExistence type="predicted"/>
<dbReference type="PANTHER" id="PTHR34203">
    <property type="entry name" value="METHYLTRANSFERASE, FKBM FAMILY PROTEIN"/>
    <property type="match status" value="1"/>
</dbReference>
<dbReference type="GO" id="GO:0008168">
    <property type="term" value="F:methyltransferase activity"/>
    <property type="evidence" value="ECO:0007669"/>
    <property type="project" value="UniProtKB-KW"/>
</dbReference>
<gene>
    <name evidence="2" type="ORF">CEP50_06995</name>
</gene>
<keyword evidence="2" id="KW-0808">Transferase</keyword>
<feature type="domain" description="Methyltransferase FkbM" evidence="1">
    <location>
        <begin position="29"/>
        <end position="204"/>
    </location>
</feature>
<dbReference type="InterPro" id="IPR006342">
    <property type="entry name" value="FkbM_mtfrase"/>
</dbReference>
<dbReference type="SUPFAM" id="SSF53335">
    <property type="entry name" value="S-adenosyl-L-methionine-dependent methyltransferases"/>
    <property type="match status" value="1"/>
</dbReference>
<accession>A0A2T0GYJ3</accession>
<evidence type="ECO:0000259" key="1">
    <source>
        <dbReference type="Pfam" id="PF05050"/>
    </source>
</evidence>
<keyword evidence="3" id="KW-1185">Reference proteome</keyword>
<comment type="caution">
    <text evidence="2">The sequence shown here is derived from an EMBL/GenBank/DDBJ whole genome shotgun (WGS) entry which is preliminary data.</text>
</comment>
<dbReference type="Gene3D" id="3.40.50.150">
    <property type="entry name" value="Vaccinia Virus protein VP39"/>
    <property type="match status" value="1"/>
</dbReference>
<dbReference type="InterPro" id="IPR052514">
    <property type="entry name" value="SAM-dependent_MTase"/>
</dbReference>
<dbReference type="InParanoid" id="A0A2T0GYJ3"/>
<protein>
    <submittedName>
        <fullName evidence="2">FkbM family methyltransferase</fullName>
    </submittedName>
</protein>
<dbReference type="STRING" id="1050202.GCA_000384035_02475"/>
<dbReference type="NCBIfam" id="TIGR01444">
    <property type="entry name" value="fkbM_fam"/>
    <property type="match status" value="1"/>
</dbReference>
<dbReference type="Pfam" id="PF05050">
    <property type="entry name" value="Methyltransf_21"/>
    <property type="match status" value="1"/>
</dbReference>
<dbReference type="PANTHER" id="PTHR34203:SF15">
    <property type="entry name" value="SLL1173 PROTEIN"/>
    <property type="match status" value="1"/>
</dbReference>
<organism evidence="2 3">
    <name type="scientific">Actinopolyspora mortivallis</name>
    <dbReference type="NCBI Taxonomy" id="33906"/>
    <lineage>
        <taxon>Bacteria</taxon>
        <taxon>Bacillati</taxon>
        <taxon>Actinomycetota</taxon>
        <taxon>Actinomycetes</taxon>
        <taxon>Actinopolysporales</taxon>
        <taxon>Actinopolysporaceae</taxon>
        <taxon>Actinopolyspora</taxon>
    </lineage>
</organism>
<dbReference type="GO" id="GO:0032259">
    <property type="term" value="P:methylation"/>
    <property type="evidence" value="ECO:0007669"/>
    <property type="project" value="UniProtKB-KW"/>
</dbReference>
<name>A0A2T0GYJ3_ACTMO</name>
<dbReference type="InterPro" id="IPR029063">
    <property type="entry name" value="SAM-dependent_MTases_sf"/>
</dbReference>
<keyword evidence="2" id="KW-0489">Methyltransferase</keyword>
<dbReference type="Proteomes" id="UP000239352">
    <property type="component" value="Unassembled WGS sequence"/>
</dbReference>